<gene>
    <name evidence="1" type="ORF">CCAP1982_LOCUS5934</name>
</gene>
<keyword evidence="2" id="KW-1185">Reference proteome</keyword>
<dbReference type="Proteomes" id="UP000606786">
    <property type="component" value="Unassembled WGS sequence"/>
</dbReference>
<name>A0A811UES1_CERCA</name>
<accession>A0A811UES1</accession>
<comment type="caution">
    <text evidence="1">The sequence shown here is derived from an EMBL/GenBank/DDBJ whole genome shotgun (WGS) entry which is preliminary data.</text>
</comment>
<evidence type="ECO:0000313" key="1">
    <source>
        <dbReference type="EMBL" id="CAD6997301.1"/>
    </source>
</evidence>
<reference evidence="1" key="1">
    <citation type="submission" date="2020-11" db="EMBL/GenBank/DDBJ databases">
        <authorList>
            <person name="Whitehead M."/>
        </authorList>
    </citation>
    <scope>NUCLEOTIDE SEQUENCE</scope>
    <source>
        <strain evidence="1">EGII</strain>
    </source>
</reference>
<evidence type="ECO:0000313" key="2">
    <source>
        <dbReference type="Proteomes" id="UP000606786"/>
    </source>
</evidence>
<dbReference type="AlphaFoldDB" id="A0A811UES1"/>
<protein>
    <submittedName>
        <fullName evidence="1">(Mediterranean fruit fly) hypothetical protein</fullName>
    </submittedName>
</protein>
<sequence length="63" mass="7514">MQIHQKRLKHSYDFCCCWEFALSRSHLHSKVETLGSNLVELDKYSWELNELGSRHIKKKSYSS</sequence>
<proteinExistence type="predicted"/>
<organism evidence="1 2">
    <name type="scientific">Ceratitis capitata</name>
    <name type="common">Mediterranean fruit fly</name>
    <name type="synonym">Tephritis capitata</name>
    <dbReference type="NCBI Taxonomy" id="7213"/>
    <lineage>
        <taxon>Eukaryota</taxon>
        <taxon>Metazoa</taxon>
        <taxon>Ecdysozoa</taxon>
        <taxon>Arthropoda</taxon>
        <taxon>Hexapoda</taxon>
        <taxon>Insecta</taxon>
        <taxon>Pterygota</taxon>
        <taxon>Neoptera</taxon>
        <taxon>Endopterygota</taxon>
        <taxon>Diptera</taxon>
        <taxon>Brachycera</taxon>
        <taxon>Muscomorpha</taxon>
        <taxon>Tephritoidea</taxon>
        <taxon>Tephritidae</taxon>
        <taxon>Ceratitis</taxon>
        <taxon>Ceratitis</taxon>
    </lineage>
</organism>
<dbReference type="EMBL" id="CAJHJT010000012">
    <property type="protein sequence ID" value="CAD6997301.1"/>
    <property type="molecule type" value="Genomic_DNA"/>
</dbReference>